<feature type="domain" description="Response regulatory" evidence="2">
    <location>
        <begin position="14"/>
        <end position="142"/>
    </location>
</feature>
<evidence type="ECO:0000313" key="3">
    <source>
        <dbReference type="EMBL" id="PSB30261.1"/>
    </source>
</evidence>
<dbReference type="Gene3D" id="3.40.50.2300">
    <property type="match status" value="1"/>
</dbReference>
<evidence type="ECO:0000313" key="4">
    <source>
        <dbReference type="Proteomes" id="UP000239576"/>
    </source>
</evidence>
<feature type="modified residue" description="4-aspartylphosphate" evidence="1">
    <location>
        <position position="75"/>
    </location>
</feature>
<evidence type="ECO:0000259" key="2">
    <source>
        <dbReference type="PROSITE" id="PS50110"/>
    </source>
</evidence>
<dbReference type="InterPro" id="IPR001789">
    <property type="entry name" value="Sig_transdc_resp-reg_receiver"/>
</dbReference>
<organism evidence="3 4">
    <name type="scientific">Stenomitos frigidus ULC18</name>
    <dbReference type="NCBI Taxonomy" id="2107698"/>
    <lineage>
        <taxon>Bacteria</taxon>
        <taxon>Bacillati</taxon>
        <taxon>Cyanobacteriota</taxon>
        <taxon>Cyanophyceae</taxon>
        <taxon>Leptolyngbyales</taxon>
        <taxon>Leptolyngbyaceae</taxon>
        <taxon>Stenomitos</taxon>
    </lineage>
</organism>
<sequence>MMLSSASLIQPIPSLLVVEDSNEDFEALQRFLRRSPIAITIQHCMTGDQALAFLYRTGRYSDHESAPRPGLIVLDLNLPGTDGREVLRRIKQDDSLKTIPVVVFTTSNNPKDVEDCYQYGVNSYIVKPINFAQLKRDIQILIDYWFEVATLPGSQKPPSPQASDAQ</sequence>
<dbReference type="Pfam" id="PF00072">
    <property type="entry name" value="Response_reg"/>
    <property type="match status" value="1"/>
</dbReference>
<keyword evidence="4" id="KW-1185">Reference proteome</keyword>
<dbReference type="SMART" id="SM00448">
    <property type="entry name" value="REC"/>
    <property type="match status" value="1"/>
</dbReference>
<keyword evidence="1" id="KW-0597">Phosphoprotein</keyword>
<dbReference type="PANTHER" id="PTHR44520:SF1">
    <property type="entry name" value="TWO-COMPONENT SYSTEM REGULATORY PROTEIN"/>
    <property type="match status" value="1"/>
</dbReference>
<dbReference type="Proteomes" id="UP000239576">
    <property type="component" value="Unassembled WGS sequence"/>
</dbReference>
<accession>A0A2T1EC26</accession>
<dbReference type="GO" id="GO:0000160">
    <property type="term" value="P:phosphorelay signal transduction system"/>
    <property type="evidence" value="ECO:0007669"/>
    <property type="project" value="InterPro"/>
</dbReference>
<dbReference type="CDD" id="cd17557">
    <property type="entry name" value="REC_Rcp-like"/>
    <property type="match status" value="1"/>
</dbReference>
<dbReference type="PROSITE" id="PS50110">
    <property type="entry name" value="RESPONSE_REGULATORY"/>
    <property type="match status" value="1"/>
</dbReference>
<evidence type="ECO:0000256" key="1">
    <source>
        <dbReference type="PROSITE-ProRule" id="PRU00169"/>
    </source>
</evidence>
<dbReference type="OrthoDB" id="9793918at2"/>
<gene>
    <name evidence="3" type="ORF">C7B82_09265</name>
</gene>
<dbReference type="SUPFAM" id="SSF52172">
    <property type="entry name" value="CheY-like"/>
    <property type="match status" value="1"/>
</dbReference>
<name>A0A2T1EC26_9CYAN</name>
<reference evidence="3 4" key="2">
    <citation type="submission" date="2018-03" db="EMBL/GenBank/DDBJ databases">
        <title>The ancient ancestry and fast evolution of plastids.</title>
        <authorList>
            <person name="Moore K.R."/>
            <person name="Magnabosco C."/>
            <person name="Momper L."/>
            <person name="Gold D.A."/>
            <person name="Bosak T."/>
            <person name="Fournier G.P."/>
        </authorList>
    </citation>
    <scope>NUCLEOTIDE SEQUENCE [LARGE SCALE GENOMIC DNA]</scope>
    <source>
        <strain evidence="3 4">ULC18</strain>
    </source>
</reference>
<dbReference type="PANTHER" id="PTHR44520">
    <property type="entry name" value="RESPONSE REGULATOR RCP1-RELATED"/>
    <property type="match status" value="1"/>
</dbReference>
<dbReference type="EMBL" id="PVWK01000054">
    <property type="protein sequence ID" value="PSB30261.1"/>
    <property type="molecule type" value="Genomic_DNA"/>
</dbReference>
<dbReference type="AlphaFoldDB" id="A0A2T1EC26"/>
<dbReference type="InterPro" id="IPR052893">
    <property type="entry name" value="TCS_response_regulator"/>
</dbReference>
<dbReference type="RefSeq" id="WP_106256020.1">
    <property type="nucleotide sequence ID" value="NZ_CAWNSW010000102.1"/>
</dbReference>
<dbReference type="InterPro" id="IPR011006">
    <property type="entry name" value="CheY-like_superfamily"/>
</dbReference>
<comment type="caution">
    <text evidence="3">The sequence shown here is derived from an EMBL/GenBank/DDBJ whole genome shotgun (WGS) entry which is preliminary data.</text>
</comment>
<protein>
    <submittedName>
        <fullName evidence="3">Two-component system response regulator</fullName>
    </submittedName>
</protein>
<reference evidence="4" key="1">
    <citation type="submission" date="2018-02" db="EMBL/GenBank/DDBJ databases">
        <authorList>
            <person name="Moore K."/>
            <person name="Momper L."/>
        </authorList>
    </citation>
    <scope>NUCLEOTIDE SEQUENCE [LARGE SCALE GENOMIC DNA]</scope>
    <source>
        <strain evidence="4">ULC18</strain>
    </source>
</reference>
<proteinExistence type="predicted"/>